<proteinExistence type="predicted"/>
<organism evidence="2 3">
    <name type="scientific">Magallana gigas</name>
    <name type="common">Pacific oyster</name>
    <name type="synonym">Crassostrea gigas</name>
    <dbReference type="NCBI Taxonomy" id="29159"/>
    <lineage>
        <taxon>Eukaryota</taxon>
        <taxon>Metazoa</taxon>
        <taxon>Spiralia</taxon>
        <taxon>Lophotrochozoa</taxon>
        <taxon>Mollusca</taxon>
        <taxon>Bivalvia</taxon>
        <taxon>Autobranchia</taxon>
        <taxon>Pteriomorphia</taxon>
        <taxon>Ostreida</taxon>
        <taxon>Ostreoidea</taxon>
        <taxon>Ostreidae</taxon>
        <taxon>Magallana</taxon>
    </lineage>
</organism>
<accession>A0A8W8NIA8</accession>
<name>A0A8W8NIA8_MAGGI</name>
<evidence type="ECO:0000313" key="3">
    <source>
        <dbReference type="Proteomes" id="UP000005408"/>
    </source>
</evidence>
<evidence type="ECO:0000256" key="1">
    <source>
        <dbReference type="SAM" id="Coils"/>
    </source>
</evidence>
<keyword evidence="3" id="KW-1185">Reference proteome</keyword>
<evidence type="ECO:0000313" key="2">
    <source>
        <dbReference type="EnsemblMetazoa" id="G5908.43:cds"/>
    </source>
</evidence>
<keyword evidence="1" id="KW-0175">Coiled coil</keyword>
<dbReference type="EnsemblMetazoa" id="G5908.43">
    <property type="protein sequence ID" value="G5908.43:cds"/>
    <property type="gene ID" value="G5908"/>
</dbReference>
<dbReference type="AlphaFoldDB" id="A0A8W8NIA8"/>
<feature type="coiled-coil region" evidence="1">
    <location>
        <begin position="34"/>
        <end position="62"/>
    </location>
</feature>
<sequence length="64" mass="7110">MSDDESHNPPEEITDAPEEVTFVAAPVAPTPASENEAKRAMEEAARRKAEKVAQEIAEFEEQRK</sequence>
<reference evidence="2" key="1">
    <citation type="submission" date="2022-08" db="UniProtKB">
        <authorList>
            <consortium name="EnsemblMetazoa"/>
        </authorList>
    </citation>
    <scope>IDENTIFICATION</scope>
    <source>
        <strain evidence="2">05x7-T-G4-1.051#20</strain>
    </source>
</reference>
<dbReference type="Proteomes" id="UP000005408">
    <property type="component" value="Unassembled WGS sequence"/>
</dbReference>
<protein>
    <submittedName>
        <fullName evidence="2">Uncharacterized protein</fullName>
    </submittedName>
</protein>